<keyword evidence="1" id="KW-0472">Membrane</keyword>
<evidence type="ECO:0000256" key="1">
    <source>
        <dbReference type="SAM" id="Phobius"/>
    </source>
</evidence>
<evidence type="ECO:0008006" key="4">
    <source>
        <dbReference type="Google" id="ProtNLM"/>
    </source>
</evidence>
<sequence length="495" mass="54432">MSDVRIMKLQKNTNYSLSAVAIIFFAVGLRVLLVALNWPPTNSDEGTMAVMATNIAYHGERPLIYYGQDYMGVIEAYLGALFYQITGGPSIAALRLGVIVLVGLFFFVMYLLTSFIFNRKVALLTLALLSVGSIPYLTRQTIATGGSAETLLFGTLSLLLATRIAHAYDPHASRHTRLLRLPGYAVFGLIVGIGVWSDMVMLPILACATLLLVIFCWREFFVWGGWLVAILMGLIGILPSIIHGNEVGKNIIQVLFSMFLNSPSQTNPGLWHNVVETFQVSLPTATGFPFCPVLEYPFLGDNTPRTLSCGIVQSSWSIGYIVIILASCWMALIAIRALRRQRAQLDERAYHRTLVLHTTHLCMAITAILILIAYIISAGPNDQPGYHARYIISLIVLTPATIIYPLWTAASQWQPSTIWSSIKIYGSRILLTTMAVILVIGTIIAFQEVPKAQAASLKRQNLANYLIKRGPRASTPTTGPVIAWPSPVKSKSYAP</sequence>
<dbReference type="EMBL" id="BNJJ01000009">
    <property type="protein sequence ID" value="GHO85414.1"/>
    <property type="molecule type" value="Genomic_DNA"/>
</dbReference>
<feature type="transmembrane region" description="Helical" evidence="1">
    <location>
        <begin position="317"/>
        <end position="335"/>
    </location>
</feature>
<keyword evidence="1" id="KW-1133">Transmembrane helix</keyword>
<proteinExistence type="predicted"/>
<feature type="transmembrane region" description="Helical" evidence="1">
    <location>
        <begin position="91"/>
        <end position="112"/>
    </location>
</feature>
<protein>
    <recommendedName>
        <fullName evidence="4">Glycosyltransferase RgtA/B/C/D-like domain-containing protein</fullName>
    </recommendedName>
</protein>
<dbReference type="RefSeq" id="WP_201363071.1">
    <property type="nucleotide sequence ID" value="NZ_BNJJ01000009.1"/>
</dbReference>
<feature type="transmembrane region" description="Helical" evidence="1">
    <location>
        <begin position="15"/>
        <end position="38"/>
    </location>
</feature>
<feature type="transmembrane region" description="Helical" evidence="1">
    <location>
        <begin position="355"/>
        <end position="376"/>
    </location>
</feature>
<dbReference type="Proteomes" id="UP000635565">
    <property type="component" value="Unassembled WGS sequence"/>
</dbReference>
<feature type="transmembrane region" description="Helical" evidence="1">
    <location>
        <begin position="224"/>
        <end position="242"/>
    </location>
</feature>
<feature type="transmembrane region" description="Helical" evidence="1">
    <location>
        <begin position="121"/>
        <end position="138"/>
    </location>
</feature>
<name>A0ABQ3VIA1_9CHLR</name>
<comment type="caution">
    <text evidence="2">The sequence shown here is derived from an EMBL/GenBank/DDBJ whole genome shotgun (WGS) entry which is preliminary data.</text>
</comment>
<keyword evidence="1" id="KW-0812">Transmembrane</keyword>
<evidence type="ECO:0000313" key="3">
    <source>
        <dbReference type="Proteomes" id="UP000635565"/>
    </source>
</evidence>
<evidence type="ECO:0000313" key="2">
    <source>
        <dbReference type="EMBL" id="GHO85414.1"/>
    </source>
</evidence>
<feature type="transmembrane region" description="Helical" evidence="1">
    <location>
        <begin position="201"/>
        <end position="217"/>
    </location>
</feature>
<keyword evidence="3" id="KW-1185">Reference proteome</keyword>
<organism evidence="2 3">
    <name type="scientific">Dictyobacter formicarum</name>
    <dbReference type="NCBI Taxonomy" id="2778368"/>
    <lineage>
        <taxon>Bacteria</taxon>
        <taxon>Bacillati</taxon>
        <taxon>Chloroflexota</taxon>
        <taxon>Ktedonobacteria</taxon>
        <taxon>Ktedonobacterales</taxon>
        <taxon>Dictyobacteraceae</taxon>
        <taxon>Dictyobacter</taxon>
    </lineage>
</organism>
<feature type="transmembrane region" description="Helical" evidence="1">
    <location>
        <begin position="428"/>
        <end position="446"/>
    </location>
</feature>
<feature type="transmembrane region" description="Helical" evidence="1">
    <location>
        <begin position="388"/>
        <end position="407"/>
    </location>
</feature>
<reference evidence="2 3" key="1">
    <citation type="journal article" date="2021" name="Int. J. Syst. Evol. Microbiol.">
        <title>Reticulibacter mediterranei gen. nov., sp. nov., within the new family Reticulibacteraceae fam. nov., and Ktedonospora formicarum gen. nov., sp. nov., Ktedonobacter robiniae sp. nov., Dictyobacter formicarum sp. nov. and Dictyobacter arantiisoli sp. nov., belonging to the class Ktedonobacteria.</title>
        <authorList>
            <person name="Yabe S."/>
            <person name="Zheng Y."/>
            <person name="Wang C.M."/>
            <person name="Sakai Y."/>
            <person name="Abe K."/>
            <person name="Yokota A."/>
            <person name="Donadio S."/>
            <person name="Cavaletti L."/>
            <person name="Monciardini P."/>
        </authorList>
    </citation>
    <scope>NUCLEOTIDE SEQUENCE [LARGE SCALE GENOMIC DNA]</scope>
    <source>
        <strain evidence="2 3">SOSP1-9</strain>
    </source>
</reference>
<gene>
    <name evidence="2" type="ORF">KSZ_34200</name>
</gene>
<accession>A0ABQ3VIA1</accession>